<feature type="region of interest" description="Disordered" evidence="8">
    <location>
        <begin position="46"/>
        <end position="83"/>
    </location>
</feature>
<keyword evidence="6" id="KW-0378">Hydrolase</keyword>
<feature type="non-terminal residue" evidence="11">
    <location>
        <position position="820"/>
    </location>
</feature>
<dbReference type="Pfam" id="PF17921">
    <property type="entry name" value="Integrase_H2C2"/>
    <property type="match status" value="1"/>
</dbReference>
<keyword evidence="5" id="KW-0255">Endonuclease</keyword>
<feature type="compositionally biased region" description="Basic and acidic residues" evidence="8">
    <location>
        <begin position="46"/>
        <end position="56"/>
    </location>
</feature>
<dbReference type="PANTHER" id="PTHR37984:SF15">
    <property type="entry name" value="INTEGRASE CATALYTIC DOMAIN-CONTAINING PROTEIN"/>
    <property type="match status" value="1"/>
</dbReference>
<dbReference type="Pfam" id="PF17917">
    <property type="entry name" value="RT_RNaseH"/>
    <property type="match status" value="1"/>
</dbReference>
<comment type="caution">
    <text evidence="11">The sequence shown here is derived from an EMBL/GenBank/DDBJ whole genome shotgun (WGS) entry which is preliminary data.</text>
</comment>
<gene>
    <name evidence="11" type="ORF">RF55_14673</name>
</gene>
<dbReference type="EC" id="2.7.7.49" evidence="1"/>
<feature type="compositionally biased region" description="Polar residues" evidence="8">
    <location>
        <begin position="61"/>
        <end position="83"/>
    </location>
</feature>
<evidence type="ECO:0000256" key="1">
    <source>
        <dbReference type="ARBA" id="ARBA00012493"/>
    </source>
</evidence>
<evidence type="ECO:0000313" key="12">
    <source>
        <dbReference type="Proteomes" id="UP000036403"/>
    </source>
</evidence>
<dbReference type="OrthoDB" id="115435at2759"/>
<reference evidence="11 12" key="1">
    <citation type="submission" date="2015-04" db="EMBL/GenBank/DDBJ databases">
        <title>Lasius niger genome sequencing.</title>
        <authorList>
            <person name="Konorov E.A."/>
            <person name="Nikitin M.A."/>
            <person name="Kirill M.V."/>
            <person name="Chang P."/>
        </authorList>
    </citation>
    <scope>NUCLEOTIDE SEQUENCE [LARGE SCALE GENOMIC DNA]</scope>
    <source>
        <tissue evidence="11">Whole</tissue>
    </source>
</reference>
<dbReference type="Gene3D" id="1.10.340.70">
    <property type="match status" value="1"/>
</dbReference>
<dbReference type="InterPro" id="IPR050951">
    <property type="entry name" value="Retrovirus_Pol_polyprotein"/>
</dbReference>
<feature type="region of interest" description="Disordered" evidence="8">
    <location>
        <begin position="127"/>
        <end position="170"/>
    </location>
</feature>
<dbReference type="Gene3D" id="3.30.70.270">
    <property type="match status" value="1"/>
</dbReference>
<keyword evidence="2" id="KW-0808">Transferase</keyword>
<keyword evidence="4" id="KW-0540">Nuclease</keyword>
<dbReference type="InterPro" id="IPR043128">
    <property type="entry name" value="Rev_trsase/Diguanyl_cyclase"/>
</dbReference>
<evidence type="ECO:0000256" key="8">
    <source>
        <dbReference type="SAM" id="MobiDB-lite"/>
    </source>
</evidence>
<evidence type="ECO:0000256" key="6">
    <source>
        <dbReference type="ARBA" id="ARBA00022801"/>
    </source>
</evidence>
<evidence type="ECO:0000256" key="4">
    <source>
        <dbReference type="ARBA" id="ARBA00022722"/>
    </source>
</evidence>
<keyword evidence="12" id="KW-1185">Reference proteome</keyword>
<protein>
    <recommendedName>
        <fullName evidence="1">RNA-directed DNA polymerase</fullName>
        <ecNumber evidence="1">2.7.7.49</ecNumber>
    </recommendedName>
</protein>
<dbReference type="InterPro" id="IPR041588">
    <property type="entry name" value="Integrase_H2C2"/>
</dbReference>
<dbReference type="FunFam" id="3.10.20.370:FF:000001">
    <property type="entry name" value="Retrovirus-related Pol polyprotein from transposon 17.6-like protein"/>
    <property type="match status" value="1"/>
</dbReference>
<dbReference type="PANTHER" id="PTHR37984">
    <property type="entry name" value="PROTEIN CBG26694"/>
    <property type="match status" value="1"/>
</dbReference>
<keyword evidence="7" id="KW-0695">RNA-directed DNA polymerase</keyword>
<dbReference type="Proteomes" id="UP000036403">
    <property type="component" value="Unassembled WGS sequence"/>
</dbReference>
<feature type="domain" description="Integrase zinc-binding" evidence="10">
    <location>
        <begin position="702"/>
        <end position="758"/>
    </location>
</feature>
<dbReference type="InterPro" id="IPR043502">
    <property type="entry name" value="DNA/RNA_pol_sf"/>
</dbReference>
<name>A0A0J7K7J9_LASNI</name>
<dbReference type="GO" id="GO:0003964">
    <property type="term" value="F:RNA-directed DNA polymerase activity"/>
    <property type="evidence" value="ECO:0007669"/>
    <property type="project" value="UniProtKB-KW"/>
</dbReference>
<evidence type="ECO:0000313" key="11">
    <source>
        <dbReference type="EMBL" id="KMQ86352.1"/>
    </source>
</evidence>
<feature type="region of interest" description="Disordered" evidence="8">
    <location>
        <begin position="404"/>
        <end position="425"/>
    </location>
</feature>
<dbReference type="PaxDb" id="67767-A0A0J7K7J9"/>
<dbReference type="EMBL" id="LBMM01012203">
    <property type="protein sequence ID" value="KMQ86352.1"/>
    <property type="molecule type" value="Genomic_DNA"/>
</dbReference>
<evidence type="ECO:0000259" key="9">
    <source>
        <dbReference type="Pfam" id="PF17917"/>
    </source>
</evidence>
<organism evidence="11 12">
    <name type="scientific">Lasius niger</name>
    <name type="common">Black garden ant</name>
    <dbReference type="NCBI Taxonomy" id="67767"/>
    <lineage>
        <taxon>Eukaryota</taxon>
        <taxon>Metazoa</taxon>
        <taxon>Ecdysozoa</taxon>
        <taxon>Arthropoda</taxon>
        <taxon>Hexapoda</taxon>
        <taxon>Insecta</taxon>
        <taxon>Pterygota</taxon>
        <taxon>Neoptera</taxon>
        <taxon>Endopterygota</taxon>
        <taxon>Hymenoptera</taxon>
        <taxon>Apocrita</taxon>
        <taxon>Aculeata</taxon>
        <taxon>Formicoidea</taxon>
        <taxon>Formicidae</taxon>
        <taxon>Formicinae</taxon>
        <taxon>Lasius</taxon>
        <taxon>Lasius</taxon>
    </lineage>
</organism>
<dbReference type="GO" id="GO:0004519">
    <property type="term" value="F:endonuclease activity"/>
    <property type="evidence" value="ECO:0007669"/>
    <property type="project" value="UniProtKB-KW"/>
</dbReference>
<feature type="domain" description="Reverse transcriptase RNase H-like" evidence="9">
    <location>
        <begin position="522"/>
        <end position="624"/>
    </location>
</feature>
<dbReference type="AlphaFoldDB" id="A0A0J7K7J9"/>
<evidence type="ECO:0000256" key="3">
    <source>
        <dbReference type="ARBA" id="ARBA00022695"/>
    </source>
</evidence>
<accession>A0A0J7K7J9</accession>
<dbReference type="InterPro" id="IPR041373">
    <property type="entry name" value="RT_RNaseH"/>
</dbReference>
<evidence type="ECO:0000256" key="5">
    <source>
        <dbReference type="ARBA" id="ARBA00022759"/>
    </source>
</evidence>
<evidence type="ECO:0000259" key="10">
    <source>
        <dbReference type="Pfam" id="PF17921"/>
    </source>
</evidence>
<dbReference type="SUPFAM" id="SSF56672">
    <property type="entry name" value="DNA/RNA polymerases"/>
    <property type="match status" value="1"/>
</dbReference>
<evidence type="ECO:0000256" key="2">
    <source>
        <dbReference type="ARBA" id="ARBA00022679"/>
    </source>
</evidence>
<proteinExistence type="predicted"/>
<dbReference type="CDD" id="cd09274">
    <property type="entry name" value="RNase_HI_RT_Ty3"/>
    <property type="match status" value="1"/>
</dbReference>
<feature type="compositionally biased region" description="Polar residues" evidence="8">
    <location>
        <begin position="127"/>
        <end position="154"/>
    </location>
</feature>
<evidence type="ECO:0000256" key="7">
    <source>
        <dbReference type="ARBA" id="ARBA00022918"/>
    </source>
</evidence>
<keyword evidence="3" id="KW-0548">Nucleotidyltransferase</keyword>
<dbReference type="GO" id="GO:0016787">
    <property type="term" value="F:hydrolase activity"/>
    <property type="evidence" value="ECO:0007669"/>
    <property type="project" value="UniProtKB-KW"/>
</dbReference>
<sequence length="820" mass="92946">MDRQRLEKMTKEELDAEAIKYGLDPSDTRKQCIEAIVLHLEEHGPRDLLDNRDSHSRLSRGASTSYNSPNSEEANVSHSMNSTRAESMLPQFCSFLAEQIMQQQETMRRMMEVLSISHTSQSLAQTVPASSMGMSQPTVSPTAASVPSRSNNPPQFTPDPSGGASEIAQVTSGQRRTAFTNISPAQAVKLLASQIPEFDGAEDESVELWLQKIERIAQIHGVSEEVTFLAATGKLTKSARRWYDMSTGSTIESWMGFKTAITKRFKRRVLFHIAMQKIEARKWVYTKETFQEYAMDKLALMKNLRLPDQESIHLLINGIASKALRGTAATLRVETVDEFLEEMFPITIAFGESYKKPPYSTTKPEKNKLPENIPDKTQQVKISKEAYCVYCRAKGHVREDCAKLKRKEQQPKSNPSPKPATVSAVSDDNSTVAVIGASEEKAIKTGKIILSVQELNGVACQLSALLDTDSPISLNYATIAKPLNNLLKKSVEFDFNNECLDAFLWLKKKLIDHPVLRLYNPTFSTELHTDASAIALAAILLQKQEDGQWAPVAYYSQVTNRSESNYHSFELEMLAVVKAIEHFHIYLFGLEFSVITDCHALVYAVNKAHLNPRIARWTIRLQNYRFKVIHREGKRMSHVDALSRIVAYMDSMPLERELEYKQLQDTRLKSIAEQLEYEDNDKFVLLEGLVFRKGPDKSRFAIPDSMINKVIRFYHDEMSHCGTGKTFQGISANYWYPSLRKKIRDYVENCLICIMANTSVNDREGEMQLTENVSIPFSVLHTDHFGLLKETPKELDAVENREASRKLALNTEEKIKNYNK</sequence>